<evidence type="ECO:0000256" key="9">
    <source>
        <dbReference type="ARBA" id="ARBA00023163"/>
    </source>
</evidence>
<evidence type="ECO:0000256" key="1">
    <source>
        <dbReference type="ARBA" id="ARBA00004123"/>
    </source>
</evidence>
<dbReference type="SMART" id="SM00443">
    <property type="entry name" value="G_patch"/>
    <property type="match status" value="1"/>
</dbReference>
<dbReference type="PROSITE" id="PS50103">
    <property type="entry name" value="ZF_C3H1"/>
    <property type="match status" value="1"/>
</dbReference>
<feature type="compositionally biased region" description="Basic and acidic residues" evidence="13">
    <location>
        <begin position="126"/>
        <end position="154"/>
    </location>
</feature>
<dbReference type="InterPro" id="IPR002999">
    <property type="entry name" value="Tudor"/>
</dbReference>
<keyword evidence="4 11" id="KW-0479">Metal-binding</keyword>
<comment type="caution">
    <text evidence="16">The sequence shown here is derived from an EMBL/GenBank/DDBJ whole genome shotgun (WGS) entry which is preliminary data.</text>
</comment>
<dbReference type="CDD" id="cd20384">
    <property type="entry name" value="Tudor_ZGPAT"/>
    <property type="match status" value="1"/>
</dbReference>
<dbReference type="Gene3D" id="2.30.30.1190">
    <property type="match status" value="1"/>
</dbReference>
<evidence type="ECO:0000256" key="2">
    <source>
        <dbReference type="ARBA" id="ARBA00022414"/>
    </source>
</evidence>
<dbReference type="Gene3D" id="2.30.30.140">
    <property type="match status" value="1"/>
</dbReference>
<keyword evidence="6 11" id="KW-0862">Zinc</keyword>
<evidence type="ECO:0000256" key="13">
    <source>
        <dbReference type="SAM" id="MobiDB-lite"/>
    </source>
</evidence>
<dbReference type="GO" id="GO:0001227">
    <property type="term" value="F:DNA-binding transcription repressor activity, RNA polymerase II-specific"/>
    <property type="evidence" value="ECO:0007669"/>
    <property type="project" value="TreeGrafter"/>
</dbReference>
<dbReference type="GO" id="GO:0005634">
    <property type="term" value="C:nucleus"/>
    <property type="evidence" value="ECO:0007669"/>
    <property type="project" value="UniProtKB-SubCell"/>
</dbReference>
<evidence type="ECO:0000256" key="12">
    <source>
        <dbReference type="SAM" id="Coils"/>
    </source>
</evidence>
<feature type="compositionally biased region" description="Acidic residues" evidence="13">
    <location>
        <begin position="318"/>
        <end position="328"/>
    </location>
</feature>
<evidence type="ECO:0000256" key="3">
    <source>
        <dbReference type="ARBA" id="ARBA00022491"/>
    </source>
</evidence>
<sequence>MSAADQEADQEASLSLYKEQLTQVEQAIQVSGESTDLLQLRNDLKELITLTEENLLQLKKARLLKSLDEASEGETHNQIEKSNDADEYSAFQASISELSWPQETHPSHQISSSPSLSSKTVSSLRETPENREDKGYSNKATGGKEEDKESRSSSDDSDDEEDNGFDTSLSHLIGTKCQAPIKNDWGGHHYGNAMIWSIDTPSDLTNSSEFMVRVIFLNPTQPSMVPCKYYMDGSCRFSDESCRRSHGQAVFVSELRPYEEPDHSQICEGCRCLAKSTDDVWYPAMVVDVCDDHQVNVKFDAGGREMTVLVEHIKPISDEDDDSEDDSDSSSSSPSSSHKKLHKSEREDRDSEEDDDDGLPVYLWKPSQTTEKLGAWEAHTKGVGSRLMAKMGYIHGQGLGRDGEGRAEPVPIMLLPQGKSLDKIMELKEMAGNADLFNAMKKMEKRQKAMEKREAEKEKKREAKTSWGVFGFLNKELHTHPRDKNGYACFTAAYTYVCTPKVKHQAL</sequence>
<dbReference type="InterPro" id="IPR000571">
    <property type="entry name" value="Znf_CCCH"/>
</dbReference>
<evidence type="ECO:0000259" key="15">
    <source>
        <dbReference type="PROSITE" id="PS50174"/>
    </source>
</evidence>
<keyword evidence="9" id="KW-0804">Transcription</keyword>
<gene>
    <name evidence="16" type="ORF">RRG08_041879</name>
</gene>
<evidence type="ECO:0000256" key="10">
    <source>
        <dbReference type="ARBA" id="ARBA00023242"/>
    </source>
</evidence>
<feature type="compositionally biased region" description="Low complexity" evidence="13">
    <location>
        <begin position="107"/>
        <end position="123"/>
    </location>
</feature>
<keyword evidence="7" id="KW-0805">Transcription regulation</keyword>
<feature type="domain" description="G-patch" evidence="15">
    <location>
        <begin position="380"/>
        <end position="426"/>
    </location>
</feature>
<feature type="compositionally biased region" description="Acidic residues" evidence="13">
    <location>
        <begin position="155"/>
        <end position="164"/>
    </location>
</feature>
<dbReference type="PANTHER" id="PTHR46297:SF1">
    <property type="entry name" value="ZINC FINGER CCCH-TYPE WITH G PATCH DOMAIN-CONTAINING PROTEIN"/>
    <property type="match status" value="1"/>
</dbReference>
<evidence type="ECO:0000256" key="5">
    <source>
        <dbReference type="ARBA" id="ARBA00022771"/>
    </source>
</evidence>
<dbReference type="AlphaFoldDB" id="A0AAE0Y0Z0"/>
<dbReference type="SUPFAM" id="SSF63748">
    <property type="entry name" value="Tudor/PWWP/MBT"/>
    <property type="match status" value="1"/>
</dbReference>
<dbReference type="GO" id="GO:0000978">
    <property type="term" value="F:RNA polymerase II cis-regulatory region sequence-specific DNA binding"/>
    <property type="evidence" value="ECO:0007669"/>
    <property type="project" value="TreeGrafter"/>
</dbReference>
<feature type="zinc finger region" description="C3H1-type" evidence="11">
    <location>
        <begin position="221"/>
        <end position="249"/>
    </location>
</feature>
<evidence type="ECO:0000256" key="8">
    <source>
        <dbReference type="ARBA" id="ARBA00023125"/>
    </source>
</evidence>
<dbReference type="InterPro" id="IPR000467">
    <property type="entry name" value="G_patch_dom"/>
</dbReference>
<feature type="region of interest" description="Disordered" evidence="13">
    <location>
        <begin position="315"/>
        <end position="362"/>
    </location>
</feature>
<dbReference type="SMART" id="SM00356">
    <property type="entry name" value="ZnF_C3H1"/>
    <property type="match status" value="1"/>
</dbReference>
<evidence type="ECO:0000313" key="16">
    <source>
        <dbReference type="EMBL" id="KAK3728695.1"/>
    </source>
</evidence>
<dbReference type="PROSITE" id="PS50174">
    <property type="entry name" value="G_PATCH"/>
    <property type="match status" value="1"/>
</dbReference>
<name>A0AAE0Y0Z0_9GAST</name>
<dbReference type="Proteomes" id="UP001283361">
    <property type="component" value="Unassembled WGS sequence"/>
</dbReference>
<feature type="region of interest" description="Disordered" evidence="13">
    <location>
        <begin position="100"/>
        <end position="169"/>
    </location>
</feature>
<keyword evidence="8" id="KW-0238">DNA-binding</keyword>
<accession>A0AAE0Y0Z0</accession>
<dbReference type="PANTHER" id="PTHR46297">
    <property type="entry name" value="ZINC FINGER CCCH-TYPE WITH G PATCH DOMAIN-CONTAINING PROTEIN"/>
    <property type="match status" value="1"/>
</dbReference>
<evidence type="ECO:0000256" key="7">
    <source>
        <dbReference type="ARBA" id="ARBA00023015"/>
    </source>
</evidence>
<proteinExistence type="predicted"/>
<keyword evidence="10" id="KW-0539">Nucleus</keyword>
<evidence type="ECO:0000259" key="14">
    <source>
        <dbReference type="PROSITE" id="PS50103"/>
    </source>
</evidence>
<keyword evidence="12" id="KW-0175">Coiled coil</keyword>
<keyword evidence="17" id="KW-1185">Reference proteome</keyword>
<reference evidence="16" key="1">
    <citation type="journal article" date="2023" name="G3 (Bethesda)">
        <title>A reference genome for the long-term kleptoplast-retaining sea slug Elysia crispata morphotype clarki.</title>
        <authorList>
            <person name="Eastman K.E."/>
            <person name="Pendleton A.L."/>
            <person name="Shaikh M.A."/>
            <person name="Suttiyut T."/>
            <person name="Ogas R."/>
            <person name="Tomko P."/>
            <person name="Gavelis G."/>
            <person name="Widhalm J.R."/>
            <person name="Wisecaver J.H."/>
        </authorList>
    </citation>
    <scope>NUCLEOTIDE SEQUENCE</scope>
    <source>
        <strain evidence="16">ECLA1</strain>
    </source>
</reference>
<dbReference type="EMBL" id="JAWDGP010007174">
    <property type="protein sequence ID" value="KAK3728695.1"/>
    <property type="molecule type" value="Genomic_DNA"/>
</dbReference>
<evidence type="ECO:0000313" key="17">
    <source>
        <dbReference type="Proteomes" id="UP001283361"/>
    </source>
</evidence>
<keyword evidence="3" id="KW-0678">Repressor</keyword>
<feature type="coiled-coil region" evidence="12">
    <location>
        <begin position="433"/>
        <end position="466"/>
    </location>
</feature>
<dbReference type="GO" id="GO:0008270">
    <property type="term" value="F:zinc ion binding"/>
    <property type="evidence" value="ECO:0007669"/>
    <property type="project" value="UniProtKB-KW"/>
</dbReference>
<organism evidence="16 17">
    <name type="scientific">Elysia crispata</name>
    <name type="common">lettuce slug</name>
    <dbReference type="NCBI Taxonomy" id="231223"/>
    <lineage>
        <taxon>Eukaryota</taxon>
        <taxon>Metazoa</taxon>
        <taxon>Spiralia</taxon>
        <taxon>Lophotrochozoa</taxon>
        <taxon>Mollusca</taxon>
        <taxon>Gastropoda</taxon>
        <taxon>Heterobranchia</taxon>
        <taxon>Euthyneura</taxon>
        <taxon>Panpulmonata</taxon>
        <taxon>Sacoglossa</taxon>
        <taxon>Placobranchoidea</taxon>
        <taxon>Plakobranchidae</taxon>
        <taxon>Elysia</taxon>
    </lineage>
</organism>
<dbReference type="SMART" id="SM00333">
    <property type="entry name" value="TUDOR"/>
    <property type="match status" value="1"/>
</dbReference>
<comment type="subcellular location">
    <subcellularLocation>
        <location evidence="1">Nucleus</location>
    </subcellularLocation>
</comment>
<dbReference type="Pfam" id="PF01585">
    <property type="entry name" value="G-patch"/>
    <property type="match status" value="1"/>
</dbReference>
<feature type="domain" description="C3H1-type" evidence="14">
    <location>
        <begin position="221"/>
        <end position="249"/>
    </location>
</feature>
<evidence type="ECO:0000256" key="6">
    <source>
        <dbReference type="ARBA" id="ARBA00022833"/>
    </source>
</evidence>
<evidence type="ECO:0000256" key="11">
    <source>
        <dbReference type="PROSITE-ProRule" id="PRU00723"/>
    </source>
</evidence>
<evidence type="ECO:0000256" key="4">
    <source>
        <dbReference type="ARBA" id="ARBA00022723"/>
    </source>
</evidence>
<keyword evidence="5 11" id="KW-0863">Zinc-finger</keyword>
<protein>
    <recommendedName>
        <fullName evidence="2">Zinc finger CCCH-type with G patch domain-containing protein</fullName>
    </recommendedName>
</protein>